<dbReference type="InterPro" id="IPR009014">
    <property type="entry name" value="Transketo_C/PFOR_II"/>
</dbReference>
<dbReference type="NCBIfam" id="TIGR03710">
    <property type="entry name" value="OAFO_sf"/>
    <property type="match status" value="1"/>
</dbReference>
<dbReference type="SUPFAM" id="SSF52922">
    <property type="entry name" value="TK C-terminal domain-like"/>
    <property type="match status" value="1"/>
</dbReference>
<dbReference type="SUPFAM" id="SSF52518">
    <property type="entry name" value="Thiamin diphosphate-binding fold (THDP-binding)"/>
    <property type="match status" value="1"/>
</dbReference>
<organism evidence="5 6">
    <name type="scientific">Desulfobaculum bizertense DSM 18034</name>
    <dbReference type="NCBI Taxonomy" id="1121442"/>
    <lineage>
        <taxon>Bacteria</taxon>
        <taxon>Pseudomonadati</taxon>
        <taxon>Thermodesulfobacteriota</taxon>
        <taxon>Desulfovibrionia</taxon>
        <taxon>Desulfovibrionales</taxon>
        <taxon>Desulfovibrionaceae</taxon>
        <taxon>Desulfobaculum</taxon>
    </lineage>
</organism>
<keyword evidence="6" id="KW-1185">Reference proteome</keyword>
<dbReference type="Pfam" id="PF01855">
    <property type="entry name" value="POR_N"/>
    <property type="match status" value="1"/>
</dbReference>
<reference evidence="5 6" key="1">
    <citation type="submission" date="2017-02" db="EMBL/GenBank/DDBJ databases">
        <authorList>
            <person name="Peterson S.W."/>
        </authorList>
    </citation>
    <scope>NUCLEOTIDE SEQUENCE [LARGE SCALE GENOMIC DNA]</scope>
    <source>
        <strain evidence="5 6">DSM 18034</strain>
    </source>
</reference>
<evidence type="ECO:0000259" key="2">
    <source>
        <dbReference type="Pfam" id="PF01558"/>
    </source>
</evidence>
<evidence type="ECO:0000259" key="4">
    <source>
        <dbReference type="Pfam" id="PF02780"/>
    </source>
</evidence>
<dbReference type="OrthoDB" id="9794954at2"/>
<dbReference type="Gene3D" id="3.40.50.970">
    <property type="match status" value="1"/>
</dbReference>
<dbReference type="STRING" id="1121442.SAMN02745702_01693"/>
<accession>A0A1T4W6E7</accession>
<dbReference type="InterPro" id="IPR033248">
    <property type="entry name" value="Transketolase_C"/>
</dbReference>
<dbReference type="FunFam" id="3.40.50.970:FF:000022">
    <property type="entry name" value="2-oxoglutarate ferredoxin oxidoreductase alpha subunit"/>
    <property type="match status" value="1"/>
</dbReference>
<feature type="domain" description="Pyruvate flavodoxin/ferredoxin oxidoreductase pyrimidine binding" evidence="3">
    <location>
        <begin position="200"/>
        <end position="430"/>
    </location>
</feature>
<dbReference type="PANTHER" id="PTHR32154">
    <property type="entry name" value="PYRUVATE-FLAVODOXIN OXIDOREDUCTASE-RELATED"/>
    <property type="match status" value="1"/>
</dbReference>
<evidence type="ECO:0000313" key="6">
    <source>
        <dbReference type="Proteomes" id="UP000189733"/>
    </source>
</evidence>
<dbReference type="InterPro" id="IPR002880">
    <property type="entry name" value="Pyrv_Fd/Flavodoxin_OxRdtase_N"/>
</dbReference>
<name>A0A1T4W6E7_9BACT</name>
<dbReference type="Gene3D" id="3.40.920.10">
    <property type="entry name" value="Pyruvate-ferredoxin oxidoreductase, PFOR, domain III"/>
    <property type="match status" value="1"/>
</dbReference>
<gene>
    <name evidence="5" type="ORF">SAMN02745702_01693</name>
</gene>
<dbReference type="InterPro" id="IPR022367">
    <property type="entry name" value="2-oxoacid/accept_OxRdtase_asu"/>
</dbReference>
<feature type="domain" description="Pyruvate/ketoisovalerate oxidoreductase catalytic" evidence="2">
    <location>
        <begin position="14"/>
        <end position="167"/>
    </location>
</feature>
<evidence type="ECO:0000313" key="5">
    <source>
        <dbReference type="EMBL" id="SKA72767.1"/>
    </source>
</evidence>
<dbReference type="AlphaFoldDB" id="A0A1T4W6E7"/>
<dbReference type="Proteomes" id="UP000189733">
    <property type="component" value="Unassembled WGS sequence"/>
</dbReference>
<dbReference type="SUPFAM" id="SSF53323">
    <property type="entry name" value="Pyruvate-ferredoxin oxidoreductase, PFOR, domain III"/>
    <property type="match status" value="1"/>
</dbReference>
<feature type="domain" description="Transketolase C-terminal" evidence="4">
    <location>
        <begin position="459"/>
        <end position="523"/>
    </location>
</feature>
<protein>
    <submittedName>
        <fullName evidence="5">2-oxoglutarate ferredoxin oxidoreductase subunit alpha</fullName>
    </submittedName>
</protein>
<dbReference type="PANTHER" id="PTHR32154:SF20">
    <property type="entry name" value="2-OXOGLUTARATE OXIDOREDUCTASE SUBUNIT KORA"/>
    <property type="match status" value="1"/>
</dbReference>
<dbReference type="GO" id="GO:0006979">
    <property type="term" value="P:response to oxidative stress"/>
    <property type="evidence" value="ECO:0007669"/>
    <property type="project" value="TreeGrafter"/>
</dbReference>
<sequence>MSDKLVTILVGGAAGQGLATVGQLLSKSLSRSGYHVSVTQVYMSRIRGGFNTFAIRAGAECTNAPDELADIVIALNQEAVEQCASTLRPGGLLVLGDGLDPQGHRSIRIPLASLAPKPIYYNVAGSAVVGALIGIPQIEIAQLLEESFSRKGEDIVKQNLDVLRDSYAWALGQEIACRPLPESPEIPWLLMNGNEAIALGALAGGCNFCSFYPMTPGTSIAQTLISKGAELGVVVEQVEDEIAALNMAQGASYAGARAIVPTSGGGFALMTEAMSLAGVAETPVVAAIAQRPGPATGLPTHTEQADLNLALYAGHGEFPRAILTPGTVEECFQAGFQAMNLAEKYQTPVVILTDQYLADNIHTVEAFDLEALPPLHRPAEHSEFPEGAYQRYALTESGISPRLIPGFGPHCVVADSHEHLESGKITEDPVMRNAQNEKRMRKEQGMLAEALSPVCAGDEHPDLLLVGWGSSLGAIKESAELLREQNVRVAVMHFRQVWPLPTRKLLDWASRARVTVCVESNITGQFAGLVRKVCGLDFDLRILRYDGLPLTAGYIYRALDTSDLQLEQRG</sequence>
<proteinExistence type="predicted"/>
<dbReference type="Pfam" id="PF02780">
    <property type="entry name" value="Transketolase_C"/>
    <property type="match status" value="1"/>
</dbReference>
<dbReference type="InterPro" id="IPR029061">
    <property type="entry name" value="THDP-binding"/>
</dbReference>
<dbReference type="Gene3D" id="3.40.50.920">
    <property type="match status" value="1"/>
</dbReference>
<dbReference type="InterPro" id="IPR050722">
    <property type="entry name" value="Pyruvate:ferred/Flavod_OxRd"/>
</dbReference>
<keyword evidence="1" id="KW-0560">Oxidoreductase</keyword>
<dbReference type="CDD" id="cd07034">
    <property type="entry name" value="TPP_PYR_PFOR_IOR-alpha_like"/>
    <property type="match status" value="1"/>
</dbReference>
<dbReference type="InterPro" id="IPR019752">
    <property type="entry name" value="Pyrv/ketoisovalerate_OxRed_cat"/>
</dbReference>
<dbReference type="Pfam" id="PF01558">
    <property type="entry name" value="POR"/>
    <property type="match status" value="1"/>
</dbReference>
<dbReference type="EMBL" id="FUYA01000005">
    <property type="protein sequence ID" value="SKA72767.1"/>
    <property type="molecule type" value="Genomic_DNA"/>
</dbReference>
<dbReference type="RefSeq" id="WP_078684984.1">
    <property type="nucleotide sequence ID" value="NZ_FUYA01000005.1"/>
</dbReference>
<dbReference type="InterPro" id="IPR002869">
    <property type="entry name" value="Pyrv_flavodox_OxRed_cen"/>
</dbReference>
<evidence type="ECO:0000259" key="3">
    <source>
        <dbReference type="Pfam" id="PF01855"/>
    </source>
</evidence>
<evidence type="ECO:0000256" key="1">
    <source>
        <dbReference type="ARBA" id="ARBA00023002"/>
    </source>
</evidence>
<dbReference type="GO" id="GO:0016903">
    <property type="term" value="F:oxidoreductase activity, acting on the aldehyde or oxo group of donors"/>
    <property type="evidence" value="ECO:0007669"/>
    <property type="project" value="InterPro"/>
</dbReference>